<dbReference type="AlphaFoldDB" id="D8RPZ2"/>
<keyword evidence="4" id="KW-1185">Reference proteome</keyword>
<dbReference type="HOGENOM" id="CLU_159065_0_0_1"/>
<dbReference type="InterPro" id="IPR051343">
    <property type="entry name" value="G-type_lectin_kinases/EP1-like"/>
</dbReference>
<evidence type="ECO:0000313" key="4">
    <source>
        <dbReference type="Proteomes" id="UP000001514"/>
    </source>
</evidence>
<evidence type="ECO:0000313" key="3">
    <source>
        <dbReference type="EMBL" id="EFJ25567.1"/>
    </source>
</evidence>
<dbReference type="SUPFAM" id="SSF51110">
    <property type="entry name" value="alpha-D-mannose-specific plant lectins"/>
    <property type="match status" value="1"/>
</dbReference>
<evidence type="ECO:0000259" key="2">
    <source>
        <dbReference type="PROSITE" id="PS50927"/>
    </source>
</evidence>
<dbReference type="InParanoid" id="D8RPZ2"/>
<dbReference type="PANTHER" id="PTHR47976">
    <property type="entry name" value="G-TYPE LECTIN S-RECEPTOR-LIKE SERINE/THREONINE-PROTEIN KINASE SD2-5"/>
    <property type="match status" value="1"/>
</dbReference>
<dbReference type="Proteomes" id="UP000001514">
    <property type="component" value="Unassembled WGS sequence"/>
</dbReference>
<dbReference type="EMBL" id="GL377586">
    <property type="protein sequence ID" value="EFJ25567.1"/>
    <property type="molecule type" value="Genomic_DNA"/>
</dbReference>
<sequence>MLSYDATTPRSFFLALVGICNPSKLWDLTKPVVLWKARQTRLVGENATLAFTTDGELKLEEDGDVVWSSNTTNKGVRWLAISDSATIMLLDESESNVIWQSSDEPSDTVLLQRALKPGYKLVSWNTSEDSSDGLYSLVMEKNRLKLLY</sequence>
<dbReference type="Pfam" id="PF01453">
    <property type="entry name" value="B_lectin"/>
    <property type="match status" value="1"/>
</dbReference>
<dbReference type="SMART" id="SM00108">
    <property type="entry name" value="B_lectin"/>
    <property type="match status" value="1"/>
</dbReference>
<reference evidence="3 4" key="1">
    <citation type="journal article" date="2011" name="Science">
        <title>The Selaginella genome identifies genetic changes associated with the evolution of vascular plants.</title>
        <authorList>
            <person name="Banks J.A."/>
            <person name="Nishiyama T."/>
            <person name="Hasebe M."/>
            <person name="Bowman J.L."/>
            <person name="Gribskov M."/>
            <person name="dePamphilis C."/>
            <person name="Albert V.A."/>
            <person name="Aono N."/>
            <person name="Aoyama T."/>
            <person name="Ambrose B.A."/>
            <person name="Ashton N.W."/>
            <person name="Axtell M.J."/>
            <person name="Barker E."/>
            <person name="Barker M.S."/>
            <person name="Bennetzen J.L."/>
            <person name="Bonawitz N.D."/>
            <person name="Chapple C."/>
            <person name="Cheng C."/>
            <person name="Correa L.G."/>
            <person name="Dacre M."/>
            <person name="DeBarry J."/>
            <person name="Dreyer I."/>
            <person name="Elias M."/>
            <person name="Engstrom E.M."/>
            <person name="Estelle M."/>
            <person name="Feng L."/>
            <person name="Finet C."/>
            <person name="Floyd S.K."/>
            <person name="Frommer W.B."/>
            <person name="Fujita T."/>
            <person name="Gramzow L."/>
            <person name="Gutensohn M."/>
            <person name="Harholt J."/>
            <person name="Hattori M."/>
            <person name="Heyl A."/>
            <person name="Hirai T."/>
            <person name="Hiwatashi Y."/>
            <person name="Ishikawa M."/>
            <person name="Iwata M."/>
            <person name="Karol K.G."/>
            <person name="Koehler B."/>
            <person name="Kolukisaoglu U."/>
            <person name="Kubo M."/>
            <person name="Kurata T."/>
            <person name="Lalonde S."/>
            <person name="Li K."/>
            <person name="Li Y."/>
            <person name="Litt A."/>
            <person name="Lyons E."/>
            <person name="Manning G."/>
            <person name="Maruyama T."/>
            <person name="Michael T.P."/>
            <person name="Mikami K."/>
            <person name="Miyazaki S."/>
            <person name="Morinaga S."/>
            <person name="Murata T."/>
            <person name="Mueller-Roeber B."/>
            <person name="Nelson D.R."/>
            <person name="Obara M."/>
            <person name="Oguri Y."/>
            <person name="Olmstead R.G."/>
            <person name="Onodera N."/>
            <person name="Petersen B.L."/>
            <person name="Pils B."/>
            <person name="Prigge M."/>
            <person name="Rensing S.A."/>
            <person name="Riano-Pachon D.M."/>
            <person name="Roberts A.W."/>
            <person name="Sato Y."/>
            <person name="Scheller H.V."/>
            <person name="Schulz B."/>
            <person name="Schulz C."/>
            <person name="Shakirov E.V."/>
            <person name="Shibagaki N."/>
            <person name="Shinohara N."/>
            <person name="Shippen D.E."/>
            <person name="Soerensen I."/>
            <person name="Sotooka R."/>
            <person name="Sugimoto N."/>
            <person name="Sugita M."/>
            <person name="Sumikawa N."/>
            <person name="Tanurdzic M."/>
            <person name="Theissen G."/>
            <person name="Ulvskov P."/>
            <person name="Wakazuki S."/>
            <person name="Weng J.K."/>
            <person name="Willats W.W."/>
            <person name="Wipf D."/>
            <person name="Wolf P.G."/>
            <person name="Yang L."/>
            <person name="Zimmer A.D."/>
            <person name="Zhu Q."/>
            <person name="Mitros T."/>
            <person name="Hellsten U."/>
            <person name="Loque D."/>
            <person name="Otillar R."/>
            <person name="Salamov A."/>
            <person name="Schmutz J."/>
            <person name="Shapiro H."/>
            <person name="Lindquist E."/>
            <person name="Lucas S."/>
            <person name="Rokhsar D."/>
            <person name="Grigoriev I.V."/>
        </authorList>
    </citation>
    <scope>NUCLEOTIDE SEQUENCE [LARGE SCALE GENOMIC DNA]</scope>
</reference>
<gene>
    <name evidence="3" type="ORF">SELMODRAFT_99286</name>
</gene>
<feature type="non-terminal residue" evidence="3">
    <location>
        <position position="148"/>
    </location>
</feature>
<dbReference type="PROSITE" id="PS50927">
    <property type="entry name" value="BULB_LECTIN"/>
    <property type="match status" value="1"/>
</dbReference>
<dbReference type="InterPro" id="IPR036426">
    <property type="entry name" value="Bulb-type_lectin_dom_sf"/>
</dbReference>
<name>D8RPZ2_SELML</name>
<feature type="domain" description="Bulb-type lectin" evidence="2">
    <location>
        <begin position="1"/>
        <end position="102"/>
    </location>
</feature>
<organism evidence="4">
    <name type="scientific">Selaginella moellendorffii</name>
    <name type="common">Spikemoss</name>
    <dbReference type="NCBI Taxonomy" id="88036"/>
    <lineage>
        <taxon>Eukaryota</taxon>
        <taxon>Viridiplantae</taxon>
        <taxon>Streptophyta</taxon>
        <taxon>Embryophyta</taxon>
        <taxon>Tracheophyta</taxon>
        <taxon>Lycopodiopsida</taxon>
        <taxon>Selaginellales</taxon>
        <taxon>Selaginellaceae</taxon>
        <taxon>Selaginella</taxon>
    </lineage>
</organism>
<dbReference type="InterPro" id="IPR001480">
    <property type="entry name" value="Bulb-type_lectin_dom"/>
</dbReference>
<protein>
    <recommendedName>
        <fullName evidence="2">Bulb-type lectin domain-containing protein</fullName>
    </recommendedName>
</protein>
<dbReference type="Gramene" id="EFJ25567">
    <property type="protein sequence ID" value="EFJ25567"/>
    <property type="gene ID" value="SELMODRAFT_99286"/>
</dbReference>
<proteinExistence type="predicted"/>
<evidence type="ECO:0000256" key="1">
    <source>
        <dbReference type="ARBA" id="ARBA00022729"/>
    </source>
</evidence>
<dbReference type="Gene3D" id="2.90.10.10">
    <property type="entry name" value="Bulb-type lectin domain"/>
    <property type="match status" value="1"/>
</dbReference>
<dbReference type="KEGG" id="smo:SELMODRAFT_99286"/>
<accession>D8RPZ2</accession>
<keyword evidence="1" id="KW-0732">Signal</keyword>